<comment type="subcellular location">
    <subcellularLocation>
        <location evidence="11 12">Cell membrane</location>
        <topology evidence="11 12">Multi-pass membrane protein</topology>
    </subcellularLocation>
    <subcellularLocation>
        <location evidence="1">Membrane</location>
        <topology evidence="1">Multi-pass membrane protein</topology>
    </subcellularLocation>
</comment>
<accession>A0A1G7CYN7</accession>
<keyword evidence="6 11" id="KW-0375">Hydrogen ion transport</keyword>
<keyword evidence="8 11" id="KW-0406">Ion transport</keyword>
<dbReference type="PRINTS" id="PR00123">
    <property type="entry name" value="ATPASEA"/>
</dbReference>
<evidence type="ECO:0000256" key="2">
    <source>
        <dbReference type="ARBA" id="ARBA00006810"/>
    </source>
</evidence>
<sequence length="386" mass="42915">MDNKRLFTTKFFNVTTVFALFLLFISVNVKATVMQDTLEKAETDTAKAAAHGEKELDISDVILHHIADSHEWHFWGEGAHKVAIPLPVILITKGGVATFLASKHEADEEGKEIFTEKGTELINYEGKYYYPGPKNADGTYFTLDENKIPVNDKPLDMSITKNVLALFISVALLLIIFGTVAKGYRKRVGKAPKGLQAVLEPFIVFVRDDIARPQLGHKYKKFLPYLLTLFFFVWINNLLGLIPIFPGGANLTGNIAVTLMLALGTFILTTVNANTSYWKHVFNTPGVPWWLKLPIPLMPVVEFIGVLARPIALMIRLFANITAGHILILALLSLIVILKAVTVSLFSIPFVIFISLIELLVGFLQAFIFTILSALFIGLAVQDDHH</sequence>
<dbReference type="Pfam" id="PF00119">
    <property type="entry name" value="ATP-synt_A"/>
    <property type="match status" value="1"/>
</dbReference>
<keyword evidence="14" id="KW-1185">Reference proteome</keyword>
<keyword evidence="11" id="KW-1003">Cell membrane</keyword>
<reference evidence="13 14" key="1">
    <citation type="submission" date="2016-10" db="EMBL/GenBank/DDBJ databases">
        <authorList>
            <person name="de Groot N.N."/>
        </authorList>
    </citation>
    <scope>NUCLEOTIDE SEQUENCE [LARGE SCALE GENOMIC DNA]</scope>
    <source>
        <strain evidence="13 14">47C3B</strain>
    </source>
</reference>
<dbReference type="InterPro" id="IPR045083">
    <property type="entry name" value="ATP_synth_F0_asu_bact/mt"/>
</dbReference>
<feature type="transmembrane region" description="Helical" evidence="11">
    <location>
        <begin position="163"/>
        <end position="181"/>
    </location>
</feature>
<dbReference type="NCBIfam" id="TIGR01131">
    <property type="entry name" value="ATP_synt_6_or_A"/>
    <property type="match status" value="1"/>
</dbReference>
<dbReference type="EMBL" id="FNAI01000006">
    <property type="protein sequence ID" value="SDE43756.1"/>
    <property type="molecule type" value="Genomic_DNA"/>
</dbReference>
<evidence type="ECO:0000256" key="1">
    <source>
        <dbReference type="ARBA" id="ARBA00004141"/>
    </source>
</evidence>
<dbReference type="GO" id="GO:0045259">
    <property type="term" value="C:proton-transporting ATP synthase complex"/>
    <property type="evidence" value="ECO:0007669"/>
    <property type="project" value="UniProtKB-KW"/>
</dbReference>
<dbReference type="Gene3D" id="1.20.120.220">
    <property type="entry name" value="ATP synthase, F0 complex, subunit A"/>
    <property type="match status" value="1"/>
</dbReference>
<evidence type="ECO:0000256" key="3">
    <source>
        <dbReference type="ARBA" id="ARBA00022448"/>
    </source>
</evidence>
<organism evidence="13 14">
    <name type="scientific">Mucilaginibacter pineti</name>
    <dbReference type="NCBI Taxonomy" id="1391627"/>
    <lineage>
        <taxon>Bacteria</taxon>
        <taxon>Pseudomonadati</taxon>
        <taxon>Bacteroidota</taxon>
        <taxon>Sphingobacteriia</taxon>
        <taxon>Sphingobacteriales</taxon>
        <taxon>Sphingobacteriaceae</taxon>
        <taxon>Mucilaginibacter</taxon>
    </lineage>
</organism>
<dbReference type="OrthoDB" id="9809130at2"/>
<protein>
    <recommendedName>
        <fullName evidence="11 12">ATP synthase subunit a</fullName>
    </recommendedName>
    <alternativeName>
        <fullName evidence="11">ATP synthase F0 sector subunit a</fullName>
    </alternativeName>
    <alternativeName>
        <fullName evidence="11">F-ATPase subunit 6</fullName>
    </alternativeName>
</protein>
<evidence type="ECO:0000256" key="12">
    <source>
        <dbReference type="RuleBase" id="RU000483"/>
    </source>
</evidence>
<evidence type="ECO:0000256" key="4">
    <source>
        <dbReference type="ARBA" id="ARBA00022547"/>
    </source>
</evidence>
<feature type="transmembrane region" description="Helical" evidence="11">
    <location>
        <begin position="350"/>
        <end position="381"/>
    </location>
</feature>
<keyword evidence="5 11" id="KW-0812">Transmembrane</keyword>
<feature type="transmembrane region" description="Helical" evidence="11">
    <location>
        <begin position="222"/>
        <end position="245"/>
    </location>
</feature>
<comment type="function">
    <text evidence="11 12">Key component of the proton channel; it plays a direct role in the translocation of protons across the membrane.</text>
</comment>
<dbReference type="PANTHER" id="PTHR11410:SF0">
    <property type="entry name" value="ATP SYNTHASE SUBUNIT A"/>
    <property type="match status" value="1"/>
</dbReference>
<dbReference type="GO" id="GO:0046933">
    <property type="term" value="F:proton-transporting ATP synthase activity, rotational mechanism"/>
    <property type="evidence" value="ECO:0007669"/>
    <property type="project" value="UniProtKB-UniRule"/>
</dbReference>
<keyword evidence="10 11" id="KW-0066">ATP synthesis</keyword>
<feature type="transmembrane region" description="Helical" evidence="11">
    <location>
        <begin position="251"/>
        <end position="271"/>
    </location>
</feature>
<gene>
    <name evidence="11" type="primary">atpB</name>
    <name evidence="13" type="ORF">SAMN05216464_106133</name>
</gene>
<keyword evidence="4 11" id="KW-0138">CF(0)</keyword>
<evidence type="ECO:0000256" key="7">
    <source>
        <dbReference type="ARBA" id="ARBA00022989"/>
    </source>
</evidence>
<dbReference type="CDD" id="cd00310">
    <property type="entry name" value="ATP-synt_Fo_a_6"/>
    <property type="match status" value="1"/>
</dbReference>
<evidence type="ECO:0000313" key="14">
    <source>
        <dbReference type="Proteomes" id="UP000199072"/>
    </source>
</evidence>
<dbReference type="InterPro" id="IPR035908">
    <property type="entry name" value="F0_ATP_A_sf"/>
</dbReference>
<dbReference type="PANTHER" id="PTHR11410">
    <property type="entry name" value="ATP SYNTHASE SUBUNIT A"/>
    <property type="match status" value="1"/>
</dbReference>
<dbReference type="AlphaFoldDB" id="A0A1G7CYN7"/>
<evidence type="ECO:0000256" key="6">
    <source>
        <dbReference type="ARBA" id="ARBA00022781"/>
    </source>
</evidence>
<evidence type="ECO:0000256" key="5">
    <source>
        <dbReference type="ARBA" id="ARBA00022692"/>
    </source>
</evidence>
<proteinExistence type="inferred from homology"/>
<evidence type="ECO:0000313" key="13">
    <source>
        <dbReference type="EMBL" id="SDE43756.1"/>
    </source>
</evidence>
<keyword evidence="3 11" id="KW-0813">Transport</keyword>
<evidence type="ECO:0000256" key="8">
    <source>
        <dbReference type="ARBA" id="ARBA00023065"/>
    </source>
</evidence>
<dbReference type="InterPro" id="IPR000568">
    <property type="entry name" value="ATP_synth_F0_asu"/>
</dbReference>
<feature type="transmembrane region" description="Helical" evidence="11">
    <location>
        <begin position="317"/>
        <end position="338"/>
    </location>
</feature>
<dbReference type="GO" id="GO:0005886">
    <property type="term" value="C:plasma membrane"/>
    <property type="evidence" value="ECO:0007669"/>
    <property type="project" value="UniProtKB-SubCell"/>
</dbReference>
<dbReference type="STRING" id="1391627.SAMN05216464_106133"/>
<evidence type="ECO:0000256" key="11">
    <source>
        <dbReference type="HAMAP-Rule" id="MF_01393"/>
    </source>
</evidence>
<dbReference type="HAMAP" id="MF_01393">
    <property type="entry name" value="ATP_synth_a_bact"/>
    <property type="match status" value="1"/>
</dbReference>
<dbReference type="RefSeq" id="WP_091150044.1">
    <property type="nucleotide sequence ID" value="NZ_FNAI01000006.1"/>
</dbReference>
<keyword evidence="9 11" id="KW-0472">Membrane</keyword>
<evidence type="ECO:0000256" key="10">
    <source>
        <dbReference type="ARBA" id="ARBA00023310"/>
    </source>
</evidence>
<comment type="similarity">
    <text evidence="2 11 12">Belongs to the ATPase A chain family.</text>
</comment>
<keyword evidence="7 11" id="KW-1133">Transmembrane helix</keyword>
<name>A0A1G7CYN7_9SPHI</name>
<dbReference type="Proteomes" id="UP000199072">
    <property type="component" value="Unassembled WGS sequence"/>
</dbReference>
<dbReference type="SUPFAM" id="SSF81336">
    <property type="entry name" value="F1F0 ATP synthase subunit A"/>
    <property type="match status" value="1"/>
</dbReference>
<evidence type="ECO:0000256" key="9">
    <source>
        <dbReference type="ARBA" id="ARBA00023136"/>
    </source>
</evidence>